<name>A0A1Y6BZ49_9PROT</name>
<sequence length="432" mass="45996">MVRRSNRLPFGPTALLLAVLLAVLSAPGGEAAAQTVPEIGAGLGTAYGCLPFVDLSQGLVVPRRRSWNDRQLGGCEPDRQRAPIALEAGGPACSWRAVSSKADEAAADGDLESAKPPAAVPRSRFGWTTADGVFVDVTGCRDSGSPAPLTWTERDCPRRDDWQAGRTYLWRRALAADGSVVLGCREGAAALVLQHRREACAPLWPFGQGPGKLQVLQERVVASDGTLTLMILDCQPSGLEIDSGDNAGKRVLAADGRMTGDALGLDLVQKTAPCEGRFLGDLHARVSYPGREWWLGGNGKEGREGYLKLTECVPDPDPERMLPILERPAGWRHDPAVRASEPLVQLVGFTGPADDQGMAIGAPFAEPGRALAWQHAGFQTQATGQTVSLGCWRIALQRRLESWRLPDGSTRLFDGGPAEAVVAGGCGSQSKW</sequence>
<keyword evidence="1" id="KW-0732">Signal</keyword>
<accession>A0A1Y6BZ49</accession>
<dbReference type="AlphaFoldDB" id="A0A1Y6BZ49"/>
<protein>
    <submittedName>
        <fullName evidence="2">Uncharacterized protein</fullName>
    </submittedName>
</protein>
<reference evidence="2 3" key="1">
    <citation type="submission" date="2017-04" db="EMBL/GenBank/DDBJ databases">
        <authorList>
            <person name="Afonso C.L."/>
            <person name="Miller P.J."/>
            <person name="Scott M.A."/>
            <person name="Spackman E."/>
            <person name="Goraichik I."/>
            <person name="Dimitrov K.M."/>
            <person name="Suarez D.L."/>
            <person name="Swayne D.E."/>
        </authorList>
    </citation>
    <scope>NUCLEOTIDE SEQUENCE [LARGE SCALE GENOMIC DNA]</scope>
    <source>
        <strain evidence="2 3">USBA 355</strain>
    </source>
</reference>
<evidence type="ECO:0000313" key="2">
    <source>
        <dbReference type="EMBL" id="SMF28085.1"/>
    </source>
</evidence>
<dbReference type="RefSeq" id="WP_159460213.1">
    <property type="nucleotide sequence ID" value="NZ_FWZX01000009.1"/>
</dbReference>
<organism evidence="2 3">
    <name type="scientific">Tistlia consotensis USBA 355</name>
    <dbReference type="NCBI Taxonomy" id="560819"/>
    <lineage>
        <taxon>Bacteria</taxon>
        <taxon>Pseudomonadati</taxon>
        <taxon>Pseudomonadota</taxon>
        <taxon>Alphaproteobacteria</taxon>
        <taxon>Rhodospirillales</taxon>
        <taxon>Rhodovibrionaceae</taxon>
        <taxon>Tistlia</taxon>
    </lineage>
</organism>
<feature type="chain" id="PRO_5012734895" evidence="1">
    <location>
        <begin position="32"/>
        <end position="432"/>
    </location>
</feature>
<dbReference type="Proteomes" id="UP000192917">
    <property type="component" value="Unassembled WGS sequence"/>
</dbReference>
<feature type="signal peptide" evidence="1">
    <location>
        <begin position="1"/>
        <end position="31"/>
    </location>
</feature>
<evidence type="ECO:0000256" key="1">
    <source>
        <dbReference type="SAM" id="SignalP"/>
    </source>
</evidence>
<proteinExistence type="predicted"/>
<dbReference type="STRING" id="560819.SAMN05428998_109146"/>
<keyword evidence="3" id="KW-1185">Reference proteome</keyword>
<gene>
    <name evidence="2" type="ORF">SAMN05428998_109146</name>
</gene>
<dbReference type="EMBL" id="FWZX01000009">
    <property type="protein sequence ID" value="SMF28085.1"/>
    <property type="molecule type" value="Genomic_DNA"/>
</dbReference>
<evidence type="ECO:0000313" key="3">
    <source>
        <dbReference type="Proteomes" id="UP000192917"/>
    </source>
</evidence>